<accession>A0AAD3S889</accession>
<dbReference type="Proteomes" id="UP001279734">
    <property type="component" value="Unassembled WGS sequence"/>
</dbReference>
<feature type="region of interest" description="Disordered" evidence="1">
    <location>
        <begin position="40"/>
        <end position="76"/>
    </location>
</feature>
<organism evidence="2 3">
    <name type="scientific">Nepenthes gracilis</name>
    <name type="common">Slender pitcher plant</name>
    <dbReference type="NCBI Taxonomy" id="150966"/>
    <lineage>
        <taxon>Eukaryota</taxon>
        <taxon>Viridiplantae</taxon>
        <taxon>Streptophyta</taxon>
        <taxon>Embryophyta</taxon>
        <taxon>Tracheophyta</taxon>
        <taxon>Spermatophyta</taxon>
        <taxon>Magnoliopsida</taxon>
        <taxon>eudicotyledons</taxon>
        <taxon>Gunneridae</taxon>
        <taxon>Pentapetalae</taxon>
        <taxon>Caryophyllales</taxon>
        <taxon>Nepenthaceae</taxon>
        <taxon>Nepenthes</taxon>
    </lineage>
</organism>
<name>A0AAD3S889_NEPGR</name>
<keyword evidence="3" id="KW-1185">Reference proteome</keyword>
<proteinExistence type="predicted"/>
<evidence type="ECO:0000256" key="1">
    <source>
        <dbReference type="SAM" id="MobiDB-lite"/>
    </source>
</evidence>
<gene>
    <name evidence="2" type="ORF">Nepgr_008162</name>
</gene>
<reference evidence="2" key="1">
    <citation type="submission" date="2023-05" db="EMBL/GenBank/DDBJ databases">
        <title>Nepenthes gracilis genome sequencing.</title>
        <authorList>
            <person name="Fukushima K."/>
        </authorList>
    </citation>
    <scope>NUCLEOTIDE SEQUENCE</scope>
    <source>
        <strain evidence="2">SING2019-196</strain>
    </source>
</reference>
<dbReference type="AlphaFoldDB" id="A0AAD3S889"/>
<dbReference type="EMBL" id="BSYO01000006">
    <property type="protein sequence ID" value="GMH06322.1"/>
    <property type="molecule type" value="Genomic_DNA"/>
</dbReference>
<evidence type="ECO:0000313" key="2">
    <source>
        <dbReference type="EMBL" id="GMH06322.1"/>
    </source>
</evidence>
<comment type="caution">
    <text evidence="2">The sequence shown here is derived from an EMBL/GenBank/DDBJ whole genome shotgun (WGS) entry which is preliminary data.</text>
</comment>
<sequence length="76" mass="8639">MISTVSFRVDAQRFLLLSKSYTNPPHYRSGMMRWRNAIGDGGKYEGESRRCQIKRTRSTRDAEQNADSGLIAPSTN</sequence>
<evidence type="ECO:0000313" key="3">
    <source>
        <dbReference type="Proteomes" id="UP001279734"/>
    </source>
</evidence>
<protein>
    <submittedName>
        <fullName evidence="2">Uncharacterized protein</fullName>
    </submittedName>
</protein>